<sequence length="67" mass="7272">MNANMKCPDCHTEYRHLNGTTFVCEGCSDVLEQTDGRSRVLEQDVHMADVTGAVIGTVAAAVVFIPF</sequence>
<organism evidence="1 2">
    <name type="scientific">Halogeometricum luteum</name>
    <dbReference type="NCBI Taxonomy" id="2950537"/>
    <lineage>
        <taxon>Archaea</taxon>
        <taxon>Methanobacteriati</taxon>
        <taxon>Methanobacteriota</taxon>
        <taxon>Stenosarchaea group</taxon>
        <taxon>Halobacteria</taxon>
        <taxon>Halobacteriales</taxon>
        <taxon>Haloferacaceae</taxon>
        <taxon>Halogeometricum</taxon>
    </lineage>
</organism>
<reference evidence="1 2" key="1">
    <citation type="submission" date="2022-06" db="EMBL/GenBank/DDBJ databases">
        <title>Halogeometricum sp. a new haloarchaeum isolate from saline soil.</title>
        <authorList>
            <person name="Strakova D."/>
            <person name="Galisteo C."/>
            <person name="Sanchez-Porro C."/>
            <person name="Ventosa A."/>
        </authorList>
    </citation>
    <scope>NUCLEOTIDE SEQUENCE [LARGE SCALE GENOMIC DNA]</scope>
    <source>
        <strain evidence="2">S3BR25-2</strain>
    </source>
</reference>
<keyword evidence="2" id="KW-1185">Reference proteome</keyword>
<gene>
    <name evidence="1" type="ORF">NDI79_23360</name>
</gene>
<comment type="caution">
    <text evidence="1">The sequence shown here is derived from an EMBL/GenBank/DDBJ whole genome shotgun (WGS) entry which is preliminary data.</text>
</comment>
<name>A0ABU2G9Y0_9EURY</name>
<evidence type="ECO:0000313" key="1">
    <source>
        <dbReference type="EMBL" id="MDS0297109.1"/>
    </source>
</evidence>
<dbReference type="EMBL" id="JAMQOQ010000014">
    <property type="protein sequence ID" value="MDS0297109.1"/>
    <property type="molecule type" value="Genomic_DNA"/>
</dbReference>
<proteinExistence type="predicted"/>
<evidence type="ECO:0008006" key="3">
    <source>
        <dbReference type="Google" id="ProtNLM"/>
    </source>
</evidence>
<dbReference type="Proteomes" id="UP001254813">
    <property type="component" value="Unassembled WGS sequence"/>
</dbReference>
<protein>
    <recommendedName>
        <fullName evidence="3">TFIIB zinc-binding</fullName>
    </recommendedName>
</protein>
<evidence type="ECO:0000313" key="2">
    <source>
        <dbReference type="Proteomes" id="UP001254813"/>
    </source>
</evidence>
<accession>A0ABU2G9Y0</accession>
<dbReference type="RefSeq" id="WP_310931051.1">
    <property type="nucleotide sequence ID" value="NZ_JAMQOQ010000014.1"/>
</dbReference>